<proteinExistence type="inferred from homology"/>
<evidence type="ECO:0000256" key="2">
    <source>
        <dbReference type="ARBA" id="ARBA00023235"/>
    </source>
</evidence>
<comment type="caution">
    <text evidence="3">The sequence shown here is derived from an EMBL/GenBank/DDBJ whole genome shotgun (WGS) entry which is preliminary data.</text>
</comment>
<dbReference type="EC" id="5.1.1.-" evidence="3"/>
<dbReference type="PANTHER" id="PTHR21198:SF7">
    <property type="entry name" value="ASPARTATE-GLUTAMATE RACEMASE FAMILY"/>
    <property type="match status" value="1"/>
</dbReference>
<dbReference type="AlphaFoldDB" id="A0A7K1UBR0"/>
<dbReference type="SUPFAM" id="SSF53681">
    <property type="entry name" value="Aspartate/glutamate racemase"/>
    <property type="match status" value="2"/>
</dbReference>
<evidence type="ECO:0000313" key="4">
    <source>
        <dbReference type="Proteomes" id="UP000461730"/>
    </source>
</evidence>
<dbReference type="InterPro" id="IPR001920">
    <property type="entry name" value="Asp/Glu_race"/>
</dbReference>
<name>A0A7K1UBR0_9BACT</name>
<evidence type="ECO:0000256" key="1">
    <source>
        <dbReference type="ARBA" id="ARBA00007847"/>
    </source>
</evidence>
<dbReference type="Gene3D" id="3.40.50.1860">
    <property type="match status" value="2"/>
</dbReference>
<keyword evidence="2 3" id="KW-0413">Isomerase</keyword>
<protein>
    <submittedName>
        <fullName evidence="3">Amino acid racemase</fullName>
        <ecNumber evidence="3">5.1.1.-</ecNumber>
    </submittedName>
</protein>
<dbReference type="PANTHER" id="PTHR21198">
    <property type="entry name" value="GLUTAMATE RACEMASE"/>
    <property type="match status" value="1"/>
</dbReference>
<dbReference type="InterPro" id="IPR004380">
    <property type="entry name" value="Asp_race"/>
</dbReference>
<keyword evidence="4" id="KW-1185">Reference proteome</keyword>
<dbReference type="EMBL" id="WRXN01000013">
    <property type="protein sequence ID" value="MVT11415.1"/>
    <property type="molecule type" value="Genomic_DNA"/>
</dbReference>
<dbReference type="NCBIfam" id="TIGR00035">
    <property type="entry name" value="asp_race"/>
    <property type="match status" value="1"/>
</dbReference>
<dbReference type="Proteomes" id="UP000461730">
    <property type="component" value="Unassembled WGS sequence"/>
</dbReference>
<accession>A0A7K1UBR0</accession>
<comment type="similarity">
    <text evidence="1">Belongs to the aspartate/glutamate racemases family.</text>
</comment>
<reference evidence="3 4" key="1">
    <citation type="submission" date="2019-12" db="EMBL/GenBank/DDBJ databases">
        <title>Chitinophaga sp. strain ysch24 (GDMCC 1.1355), whole genome shotgun sequence.</title>
        <authorList>
            <person name="Zhang X."/>
        </authorList>
    </citation>
    <scope>NUCLEOTIDE SEQUENCE [LARGE SCALE GENOMIC DNA]</scope>
    <source>
        <strain evidence="4">ysch24</strain>
    </source>
</reference>
<dbReference type="GO" id="GO:0047661">
    <property type="term" value="F:amino-acid racemase activity"/>
    <property type="evidence" value="ECO:0007669"/>
    <property type="project" value="InterPro"/>
</dbReference>
<dbReference type="RefSeq" id="WP_157308842.1">
    <property type="nucleotide sequence ID" value="NZ_WRXN01000013.1"/>
</dbReference>
<dbReference type="InterPro" id="IPR015942">
    <property type="entry name" value="Asp/Glu/hydantoin_racemase"/>
</dbReference>
<organism evidence="3 4">
    <name type="scientific">Chitinophaga tropicalis</name>
    <dbReference type="NCBI Taxonomy" id="2683588"/>
    <lineage>
        <taxon>Bacteria</taxon>
        <taxon>Pseudomonadati</taxon>
        <taxon>Bacteroidota</taxon>
        <taxon>Chitinophagia</taxon>
        <taxon>Chitinophagales</taxon>
        <taxon>Chitinophagaceae</taxon>
        <taxon>Chitinophaga</taxon>
    </lineage>
</organism>
<dbReference type="Pfam" id="PF01177">
    <property type="entry name" value="Asp_Glu_race"/>
    <property type="match status" value="1"/>
</dbReference>
<sequence length="242" mass="27334">MNSKKKLGIIGGMGSRAGAFFLKKIIDYSPAESDQEFPEIIFHNNSLTPDRTRAIVYNEPSPLSSLLRSVDLFNRNQVEVIAMGCITAYYYYDQIIQHTDAKVINPLYAAVEHINSYYPGARRIGLLATTGTIRSRLFHKVLNRNGMDVITLDRVKQEDIFMRAVYMKNGFKSAHISDEARRQMYDAMEEISALDVDIIIGGCTEVSIGIDPKSVDLPYLDLLDLLAREMVEHCYSADLVKK</sequence>
<gene>
    <name evidence="3" type="ORF">GO493_24330</name>
</gene>
<evidence type="ECO:0000313" key="3">
    <source>
        <dbReference type="EMBL" id="MVT11415.1"/>
    </source>
</evidence>